<feature type="domain" description="Knottins-like" evidence="3">
    <location>
        <begin position="27"/>
        <end position="74"/>
    </location>
</feature>
<accession>A0A835A7U6</accession>
<evidence type="ECO:0000256" key="1">
    <source>
        <dbReference type="SAM" id="MobiDB-lite"/>
    </source>
</evidence>
<comment type="caution">
    <text evidence="4">The sequence shown here is derived from an EMBL/GenBank/DDBJ whole genome shotgun (WGS) entry which is preliminary data.</text>
</comment>
<evidence type="ECO:0000313" key="4">
    <source>
        <dbReference type="EMBL" id="KAF8655443.1"/>
    </source>
</evidence>
<dbReference type="Pfam" id="PF00304">
    <property type="entry name" value="Gamma-thionin"/>
    <property type="match status" value="1"/>
</dbReference>
<dbReference type="Proteomes" id="UP000636709">
    <property type="component" value="Unassembled WGS sequence"/>
</dbReference>
<gene>
    <name evidence="4" type="ORF">HU200_061190</name>
</gene>
<protein>
    <recommendedName>
        <fullName evidence="3">Knottins-like domain-containing protein</fullName>
    </recommendedName>
</protein>
<sequence>MNGKIATTTALCLLLMTCVYEGAEALLCSVRSSTFIGWCKYNMSCVHHCVTKGRTGGYYKGIPFFKYCMCTFECDPGGGGDAGGGRGGGGGRAGGGGAQPGQPMPPRPTTSALTMKA</sequence>
<feature type="signal peptide" evidence="2">
    <location>
        <begin position="1"/>
        <end position="25"/>
    </location>
</feature>
<feature type="chain" id="PRO_5032778247" description="Knottins-like domain-containing protein" evidence="2">
    <location>
        <begin position="26"/>
        <end position="117"/>
    </location>
</feature>
<reference evidence="4" key="1">
    <citation type="submission" date="2020-07" db="EMBL/GenBank/DDBJ databases">
        <title>Genome sequence and genetic diversity analysis of an under-domesticated orphan crop, white fonio (Digitaria exilis).</title>
        <authorList>
            <person name="Bennetzen J.L."/>
            <person name="Chen S."/>
            <person name="Ma X."/>
            <person name="Wang X."/>
            <person name="Yssel A.E.J."/>
            <person name="Chaluvadi S.R."/>
            <person name="Johnson M."/>
            <person name="Gangashetty P."/>
            <person name="Hamidou F."/>
            <person name="Sanogo M.D."/>
            <person name="Zwaenepoel A."/>
            <person name="Wallace J."/>
            <person name="Van De Peer Y."/>
            <person name="Van Deynze A."/>
        </authorList>
    </citation>
    <scope>NUCLEOTIDE SEQUENCE</scope>
    <source>
        <tissue evidence="4">Leaves</tissue>
    </source>
</reference>
<evidence type="ECO:0000259" key="3">
    <source>
        <dbReference type="Pfam" id="PF00304"/>
    </source>
</evidence>
<evidence type="ECO:0000313" key="5">
    <source>
        <dbReference type="Proteomes" id="UP000636709"/>
    </source>
</evidence>
<keyword evidence="2" id="KW-0732">Signal</keyword>
<dbReference type="InterPro" id="IPR003614">
    <property type="entry name" value="Knottins"/>
</dbReference>
<proteinExistence type="predicted"/>
<dbReference type="Gene3D" id="3.30.30.10">
    <property type="entry name" value="Knottin, scorpion toxin-like"/>
    <property type="match status" value="1"/>
</dbReference>
<dbReference type="SUPFAM" id="SSF57095">
    <property type="entry name" value="Scorpion toxin-like"/>
    <property type="match status" value="1"/>
</dbReference>
<dbReference type="InterPro" id="IPR036574">
    <property type="entry name" value="Scorpion_toxin-like_sf"/>
</dbReference>
<evidence type="ECO:0000256" key="2">
    <source>
        <dbReference type="SAM" id="SignalP"/>
    </source>
</evidence>
<dbReference type="EMBL" id="JACEFO010002588">
    <property type="protein sequence ID" value="KAF8655443.1"/>
    <property type="molecule type" value="Genomic_DNA"/>
</dbReference>
<organism evidence="4 5">
    <name type="scientific">Digitaria exilis</name>
    <dbReference type="NCBI Taxonomy" id="1010633"/>
    <lineage>
        <taxon>Eukaryota</taxon>
        <taxon>Viridiplantae</taxon>
        <taxon>Streptophyta</taxon>
        <taxon>Embryophyta</taxon>
        <taxon>Tracheophyta</taxon>
        <taxon>Spermatophyta</taxon>
        <taxon>Magnoliopsida</taxon>
        <taxon>Liliopsida</taxon>
        <taxon>Poales</taxon>
        <taxon>Poaceae</taxon>
        <taxon>PACMAD clade</taxon>
        <taxon>Panicoideae</taxon>
        <taxon>Panicodae</taxon>
        <taxon>Paniceae</taxon>
        <taxon>Anthephorinae</taxon>
        <taxon>Digitaria</taxon>
    </lineage>
</organism>
<feature type="region of interest" description="Disordered" evidence="1">
    <location>
        <begin position="83"/>
        <end position="117"/>
    </location>
</feature>
<keyword evidence="5" id="KW-1185">Reference proteome</keyword>
<dbReference type="AlphaFoldDB" id="A0A835A7U6"/>
<feature type="compositionally biased region" description="Gly residues" evidence="1">
    <location>
        <begin position="83"/>
        <end position="99"/>
    </location>
</feature>
<name>A0A835A7U6_9POAL</name>